<evidence type="ECO:0000256" key="2">
    <source>
        <dbReference type="ARBA" id="ARBA00023315"/>
    </source>
</evidence>
<evidence type="ECO:0000313" key="6">
    <source>
        <dbReference type="Proteomes" id="UP000031366"/>
    </source>
</evidence>
<evidence type="ECO:0000256" key="3">
    <source>
        <dbReference type="ARBA" id="ARBA00038502"/>
    </source>
</evidence>
<dbReference type="InterPro" id="IPR000182">
    <property type="entry name" value="GNAT_dom"/>
</dbReference>
<keyword evidence="6" id="KW-1185">Reference proteome</keyword>
<dbReference type="PANTHER" id="PTHR43792:SF8">
    <property type="entry name" value="[RIBOSOMAL PROTEIN US5]-ALANINE N-ACETYLTRANSFERASE"/>
    <property type="match status" value="1"/>
</dbReference>
<dbReference type="InterPro" id="IPR051531">
    <property type="entry name" value="N-acetyltransferase"/>
</dbReference>
<gene>
    <name evidence="5" type="ORF">U732_805</name>
</gene>
<organism evidence="5 6">
    <name type="scientific">Clostridium argentinense CDC 2741</name>
    <dbReference type="NCBI Taxonomy" id="1418104"/>
    <lineage>
        <taxon>Bacteria</taxon>
        <taxon>Bacillati</taxon>
        <taxon>Bacillota</taxon>
        <taxon>Clostridia</taxon>
        <taxon>Eubacteriales</taxon>
        <taxon>Clostridiaceae</taxon>
        <taxon>Clostridium</taxon>
    </lineage>
</organism>
<keyword evidence="2" id="KW-0012">Acyltransferase</keyword>
<evidence type="ECO:0000259" key="4">
    <source>
        <dbReference type="PROSITE" id="PS51186"/>
    </source>
</evidence>
<keyword evidence="1 5" id="KW-0808">Transferase</keyword>
<dbReference type="GO" id="GO:0008999">
    <property type="term" value="F:protein-N-terminal-alanine acetyltransferase activity"/>
    <property type="evidence" value="ECO:0007669"/>
    <property type="project" value="TreeGrafter"/>
</dbReference>
<dbReference type="Proteomes" id="UP000031366">
    <property type="component" value="Unassembled WGS sequence"/>
</dbReference>
<comment type="caution">
    <text evidence="5">The sequence shown here is derived from an EMBL/GenBank/DDBJ whole genome shotgun (WGS) entry which is preliminary data.</text>
</comment>
<dbReference type="RefSeq" id="WP_039636894.1">
    <property type="nucleotide sequence ID" value="NZ_AYSO01000020.1"/>
</dbReference>
<dbReference type="AlphaFoldDB" id="A0A0C1QV17"/>
<proteinExistence type="inferred from homology"/>
<evidence type="ECO:0000313" key="5">
    <source>
        <dbReference type="EMBL" id="KIE44872.1"/>
    </source>
</evidence>
<sequence length="180" mass="20853">MEVIGSKIYIRYFKDVDAETLFDLNLRNKEFYQKYSPTRDDNFYTLDSQRKFISDMTKKRENDNQYCFGIFIKDSNELIGYVNLFQILRGPLQSCLIGYSLDKQQNGNGYATEAASLAVRFAFNKLNLHRIEAGAMLTNIGSMRVLEKVGFHKEGIAQKNVKINGQWEDHQVFAIISDKH</sequence>
<name>A0A0C1QV17_9CLOT</name>
<dbReference type="GO" id="GO:0005737">
    <property type="term" value="C:cytoplasm"/>
    <property type="evidence" value="ECO:0007669"/>
    <property type="project" value="TreeGrafter"/>
</dbReference>
<comment type="similarity">
    <text evidence="3">Belongs to the acetyltransferase family. RimJ subfamily.</text>
</comment>
<feature type="domain" description="N-acetyltransferase" evidence="4">
    <location>
        <begin position="8"/>
        <end position="180"/>
    </location>
</feature>
<dbReference type="InterPro" id="IPR016181">
    <property type="entry name" value="Acyl_CoA_acyltransferase"/>
</dbReference>
<dbReference type="Gene3D" id="3.40.630.30">
    <property type="match status" value="1"/>
</dbReference>
<dbReference type="Pfam" id="PF13302">
    <property type="entry name" value="Acetyltransf_3"/>
    <property type="match status" value="1"/>
</dbReference>
<accession>A0A0C1QV17</accession>
<dbReference type="STRING" id="29341.RSJ17_06830"/>
<dbReference type="OrthoDB" id="9795206at2"/>
<dbReference type="PROSITE" id="PS51186">
    <property type="entry name" value="GNAT"/>
    <property type="match status" value="1"/>
</dbReference>
<dbReference type="EMBL" id="AYSO01000020">
    <property type="protein sequence ID" value="KIE44872.1"/>
    <property type="molecule type" value="Genomic_DNA"/>
</dbReference>
<reference evidence="5 6" key="1">
    <citation type="journal article" date="2015" name="Infect. Genet. Evol.">
        <title>Genomic sequences of six botulinum neurotoxin-producing strains representing three clostridial species illustrate the mobility and diversity of botulinum neurotoxin genes.</title>
        <authorList>
            <person name="Smith T.J."/>
            <person name="Hill K.K."/>
            <person name="Xie G."/>
            <person name="Foley B.T."/>
            <person name="Williamson C.H."/>
            <person name="Foster J.T."/>
            <person name="Johnson S.L."/>
            <person name="Chertkov O."/>
            <person name="Teshima H."/>
            <person name="Gibbons H.S."/>
            <person name="Johnsky L.A."/>
            <person name="Karavis M.A."/>
            <person name="Smith L.A."/>
        </authorList>
    </citation>
    <scope>NUCLEOTIDE SEQUENCE [LARGE SCALE GENOMIC DNA]</scope>
    <source>
        <strain evidence="5 6">CDC 2741</strain>
    </source>
</reference>
<dbReference type="PANTHER" id="PTHR43792">
    <property type="entry name" value="GNAT FAMILY, PUTATIVE (AFU_ORTHOLOGUE AFUA_3G00765)-RELATED-RELATED"/>
    <property type="match status" value="1"/>
</dbReference>
<protein>
    <submittedName>
        <fullName evidence="5">Acetyltransferase family protein</fullName>
    </submittedName>
</protein>
<evidence type="ECO:0000256" key="1">
    <source>
        <dbReference type="ARBA" id="ARBA00022679"/>
    </source>
</evidence>
<dbReference type="SUPFAM" id="SSF55729">
    <property type="entry name" value="Acyl-CoA N-acyltransferases (Nat)"/>
    <property type="match status" value="1"/>
</dbReference>